<gene>
    <name evidence="2" type="ORF">FB465_1421</name>
</gene>
<name>A0A561ELJ7_9ACTN</name>
<dbReference type="EMBL" id="VIVR01000001">
    <property type="protein sequence ID" value="TWE16439.1"/>
    <property type="molecule type" value="Genomic_DNA"/>
</dbReference>
<evidence type="ECO:0000313" key="2">
    <source>
        <dbReference type="EMBL" id="TWE16439.1"/>
    </source>
</evidence>
<feature type="region of interest" description="Disordered" evidence="1">
    <location>
        <begin position="119"/>
        <end position="157"/>
    </location>
</feature>
<keyword evidence="3" id="KW-1185">Reference proteome</keyword>
<sequence length="170" mass="16640">MTAPGVTAPPPGRATYAGRPAGVLCALVLAGLLVVLPSAGRAQAVGAKQVPPAVTTVTGPAAHTAHAVHSLSAAQGISAHHGAPIGAPTDAGLPLTWCSADGEHPLPGNGCSSHPYCGQESQLPNAPPQPAAAVPAQLSPPRALPSPAPLTTLAGPDLAPDLHALQVLRT</sequence>
<organism evidence="2 3">
    <name type="scientific">Kitasatospora atroaurantiaca</name>
    <dbReference type="NCBI Taxonomy" id="285545"/>
    <lineage>
        <taxon>Bacteria</taxon>
        <taxon>Bacillati</taxon>
        <taxon>Actinomycetota</taxon>
        <taxon>Actinomycetes</taxon>
        <taxon>Kitasatosporales</taxon>
        <taxon>Streptomycetaceae</taxon>
        <taxon>Kitasatospora</taxon>
    </lineage>
</organism>
<evidence type="ECO:0000256" key="1">
    <source>
        <dbReference type="SAM" id="MobiDB-lite"/>
    </source>
</evidence>
<accession>A0A561ELJ7</accession>
<proteinExistence type="predicted"/>
<reference evidence="2 3" key="1">
    <citation type="submission" date="2019-06" db="EMBL/GenBank/DDBJ databases">
        <title>Sequencing the genomes of 1000 actinobacteria strains.</title>
        <authorList>
            <person name="Klenk H.-P."/>
        </authorList>
    </citation>
    <scope>NUCLEOTIDE SEQUENCE [LARGE SCALE GENOMIC DNA]</scope>
    <source>
        <strain evidence="2 3">DSM 41649</strain>
    </source>
</reference>
<dbReference type="Proteomes" id="UP000318416">
    <property type="component" value="Unassembled WGS sequence"/>
</dbReference>
<dbReference type="OrthoDB" id="4334748at2"/>
<protein>
    <submittedName>
        <fullName evidence="2">Uncharacterized protein</fullName>
    </submittedName>
</protein>
<dbReference type="RefSeq" id="WP_145788562.1">
    <property type="nucleotide sequence ID" value="NZ_BAAABR010000002.1"/>
</dbReference>
<feature type="compositionally biased region" description="Low complexity" evidence="1">
    <location>
        <begin position="131"/>
        <end position="141"/>
    </location>
</feature>
<evidence type="ECO:0000313" key="3">
    <source>
        <dbReference type="Proteomes" id="UP000318416"/>
    </source>
</evidence>
<comment type="caution">
    <text evidence="2">The sequence shown here is derived from an EMBL/GenBank/DDBJ whole genome shotgun (WGS) entry which is preliminary data.</text>
</comment>
<dbReference type="AlphaFoldDB" id="A0A561ELJ7"/>